<evidence type="ECO:0000256" key="2">
    <source>
        <dbReference type="ARBA" id="ARBA00022801"/>
    </source>
</evidence>
<dbReference type="EMBL" id="FN538970">
    <property type="protein sequence ID" value="CBA62381.1"/>
    <property type="molecule type" value="Genomic_DNA"/>
</dbReference>
<dbReference type="GO" id="GO:0016787">
    <property type="term" value="F:hydrolase activity"/>
    <property type="evidence" value="ECO:0007669"/>
    <property type="project" value="UniProtKB-KW"/>
</dbReference>
<keyword evidence="1" id="KW-0547">Nucleotide-binding</keyword>
<dbReference type="Gene3D" id="3.30.1360.40">
    <property type="match status" value="1"/>
</dbReference>
<reference evidence="5 6" key="1">
    <citation type="journal article" date="2009" name="Genome Biol.">
        <title>Comparative genome and phenotypic analysis of Clostridium difficile 027 strains provides insight into the evolution of a hypervirulent bacterium.</title>
        <authorList>
            <person name="Stabler R.A."/>
            <person name="He M."/>
            <person name="Dawson L."/>
            <person name="Martin M."/>
            <person name="Valiente E."/>
            <person name="Corton C."/>
            <person name="Lawley T.D."/>
            <person name="Sebaihia M."/>
            <person name="Quail M.A."/>
            <person name="Rose G."/>
            <person name="Gerding D.N."/>
            <person name="Gibert M."/>
            <person name="Popoff M.R."/>
            <person name="Parkhill J."/>
            <person name="Dougan G."/>
            <person name="Wren B.W."/>
        </authorList>
    </citation>
    <scope>NUCLEOTIDE SEQUENCE [LARGE SCALE GENOMIC DNA]</scope>
    <source>
        <strain evidence="5 6">CD196</strain>
    </source>
</reference>
<name>A0A0H3N1G1_CLODC</name>
<accession>A0A0H3N1G1</accession>
<evidence type="ECO:0000256" key="1">
    <source>
        <dbReference type="ARBA" id="ARBA00022741"/>
    </source>
</evidence>
<dbReference type="Gene3D" id="2.40.100.10">
    <property type="entry name" value="Cyclophilin-like"/>
    <property type="match status" value="1"/>
</dbReference>
<gene>
    <name evidence="5" type="ordered locus">CD196_1254</name>
</gene>
<proteinExistence type="predicted"/>
<keyword evidence="2 5" id="KW-0378">Hydrolase</keyword>
<evidence type="ECO:0000256" key="3">
    <source>
        <dbReference type="ARBA" id="ARBA00022840"/>
    </source>
</evidence>
<dbReference type="PANTHER" id="PTHR34698">
    <property type="entry name" value="5-OXOPROLINASE SUBUNIT B"/>
    <property type="match status" value="1"/>
</dbReference>
<dbReference type="AlphaFoldDB" id="A0A0H3N1G1"/>
<sequence>MLYLLNLEEVTFMETRYLISGDKAVVAEFGNEISEDINKKVISFMRAIEISNLKGIVTEMVPTYRSLMISYNPLEIDFDSLIENLKKIEDNLESIVLPKPKIHEIPVCYDEVFGIDIKNVASYNNLTVDEVIKIHTSREYLIYMLGFTPGFPYLGGMDERIATPRLEVPRTKIYGGSVGIAGSQTGVYPIDSPGGWQIIGRTPLKLYDENREEQILLRAGDFIKFVPITLDEFIEIEKNNLSI</sequence>
<dbReference type="InterPro" id="IPR003833">
    <property type="entry name" value="CT_C_D"/>
</dbReference>
<dbReference type="NCBIfam" id="TIGR00370">
    <property type="entry name" value="5-oxoprolinase subunit PxpB"/>
    <property type="match status" value="1"/>
</dbReference>
<dbReference type="PANTHER" id="PTHR34698:SF2">
    <property type="entry name" value="5-OXOPROLINASE SUBUNIT B"/>
    <property type="match status" value="1"/>
</dbReference>
<evidence type="ECO:0000313" key="6">
    <source>
        <dbReference type="Proteomes" id="UP000002068"/>
    </source>
</evidence>
<dbReference type="SUPFAM" id="SSF50891">
    <property type="entry name" value="Cyclophilin-like"/>
    <property type="match status" value="1"/>
</dbReference>
<dbReference type="KEGG" id="cdc:CD196_1254"/>
<evidence type="ECO:0000259" key="4">
    <source>
        <dbReference type="SMART" id="SM00796"/>
    </source>
</evidence>
<dbReference type="HOGENOM" id="CLU_020207_1_0_9"/>
<dbReference type="Proteomes" id="UP000002068">
    <property type="component" value="Chromosome"/>
</dbReference>
<dbReference type="SUPFAM" id="SSF160467">
    <property type="entry name" value="PH0987 N-terminal domain-like"/>
    <property type="match status" value="1"/>
</dbReference>
<dbReference type="InterPro" id="IPR029000">
    <property type="entry name" value="Cyclophilin-like_dom_sf"/>
</dbReference>
<dbReference type="GO" id="GO:0005524">
    <property type="term" value="F:ATP binding"/>
    <property type="evidence" value="ECO:0007669"/>
    <property type="project" value="UniProtKB-KW"/>
</dbReference>
<keyword evidence="3" id="KW-0067">ATP-binding</keyword>
<feature type="domain" description="Carboxyltransferase" evidence="4">
    <location>
        <begin position="15"/>
        <end position="217"/>
    </location>
</feature>
<protein>
    <submittedName>
        <fullName evidence="5">Allophanate hydrolase subunit 1</fullName>
    </submittedName>
</protein>
<dbReference type="Pfam" id="PF02682">
    <property type="entry name" value="CT_C_D"/>
    <property type="match status" value="1"/>
</dbReference>
<dbReference type="InterPro" id="IPR010016">
    <property type="entry name" value="PxpB"/>
</dbReference>
<evidence type="ECO:0000313" key="5">
    <source>
        <dbReference type="EMBL" id="CBA62381.1"/>
    </source>
</evidence>
<dbReference type="SMART" id="SM00796">
    <property type="entry name" value="AHS1"/>
    <property type="match status" value="1"/>
</dbReference>
<organism evidence="5 6">
    <name type="scientific">Clostridioides difficile (strain CD196)</name>
    <name type="common">Peptoclostridium difficile</name>
    <dbReference type="NCBI Taxonomy" id="645462"/>
    <lineage>
        <taxon>Bacteria</taxon>
        <taxon>Bacillati</taxon>
        <taxon>Bacillota</taxon>
        <taxon>Clostridia</taxon>
        <taxon>Peptostreptococcales</taxon>
        <taxon>Peptostreptococcaceae</taxon>
        <taxon>Clostridioides</taxon>
    </lineage>
</organism>